<accession>A3JXB5</accession>
<dbReference type="NCBIfam" id="NF000595">
    <property type="entry name" value="PRK00015.1-3"/>
    <property type="match status" value="1"/>
</dbReference>
<dbReference type="GO" id="GO:0004523">
    <property type="term" value="F:RNA-DNA hybrid ribonuclease activity"/>
    <property type="evidence" value="ECO:0007669"/>
    <property type="project" value="UniProtKB-UniRule"/>
</dbReference>
<dbReference type="InterPro" id="IPR012337">
    <property type="entry name" value="RNaseH-like_sf"/>
</dbReference>
<evidence type="ECO:0000256" key="16">
    <source>
        <dbReference type="RuleBase" id="RU003515"/>
    </source>
</evidence>
<evidence type="ECO:0000259" key="17">
    <source>
        <dbReference type="PROSITE" id="PS51975"/>
    </source>
</evidence>
<evidence type="ECO:0000256" key="10">
    <source>
        <dbReference type="ARBA" id="ARBA00022723"/>
    </source>
</evidence>
<evidence type="ECO:0000256" key="7">
    <source>
        <dbReference type="ARBA" id="ARBA00019179"/>
    </source>
</evidence>
<gene>
    <name evidence="14" type="primary">rnhB</name>
    <name evidence="18" type="ORF">SSE37_19137</name>
</gene>
<comment type="similarity">
    <text evidence="5 14 16">Belongs to the RNase HII family.</text>
</comment>
<proteinExistence type="inferred from homology"/>
<dbReference type="GO" id="GO:0030145">
    <property type="term" value="F:manganese ion binding"/>
    <property type="evidence" value="ECO:0007669"/>
    <property type="project" value="UniProtKB-UniRule"/>
</dbReference>
<dbReference type="PANTHER" id="PTHR10954:SF18">
    <property type="entry name" value="RIBONUCLEASE HII"/>
    <property type="match status" value="1"/>
</dbReference>
<keyword evidence="10 14" id="KW-0479">Metal-binding</keyword>
<feature type="binding site" evidence="14 15">
    <location>
        <position position="42"/>
    </location>
    <ligand>
        <name>a divalent metal cation</name>
        <dbReference type="ChEBI" id="CHEBI:60240"/>
    </ligand>
</feature>
<evidence type="ECO:0000256" key="13">
    <source>
        <dbReference type="ARBA" id="ARBA00023211"/>
    </source>
</evidence>
<evidence type="ECO:0000256" key="9">
    <source>
        <dbReference type="ARBA" id="ARBA00022722"/>
    </source>
</evidence>
<evidence type="ECO:0000256" key="15">
    <source>
        <dbReference type="PROSITE-ProRule" id="PRU01319"/>
    </source>
</evidence>
<evidence type="ECO:0000256" key="2">
    <source>
        <dbReference type="ARBA" id="ARBA00001946"/>
    </source>
</evidence>
<dbReference type="GO" id="GO:0003723">
    <property type="term" value="F:RNA binding"/>
    <property type="evidence" value="ECO:0007669"/>
    <property type="project" value="UniProtKB-UniRule"/>
</dbReference>
<sequence length="219" mass="23621">MGLPWIEALAATPVMRFEPAMEMRFEEALWAQGVNRVAGVDEVGRGPLAGPVVAAAVVLNRASIPDGLNDSKKLTIKRREFLAPLLWQSAEVSIGQASVEEIDETNILQASLLAMRRAVEGLPKPPDHLLVDGNRAPGGISCDATCIVGGDGRSPSIAAASIVAKIWRDDVMKRAATQYPGYGWETNAGYPTKCHKSALRNLGATPFHRRSFKPVRDIL</sequence>
<dbReference type="GO" id="GO:0005737">
    <property type="term" value="C:cytoplasm"/>
    <property type="evidence" value="ECO:0007669"/>
    <property type="project" value="UniProtKB-SubCell"/>
</dbReference>
<dbReference type="InterPro" id="IPR024567">
    <property type="entry name" value="RNase_HII/HIII_dom"/>
</dbReference>
<dbReference type="AlphaFoldDB" id="A3JXB5"/>
<dbReference type="EC" id="3.1.26.4" evidence="6 14"/>
<evidence type="ECO:0000256" key="12">
    <source>
        <dbReference type="ARBA" id="ARBA00022801"/>
    </source>
</evidence>
<keyword evidence="12 14" id="KW-0378">Hydrolase</keyword>
<comment type="subcellular location">
    <subcellularLocation>
        <location evidence="4 14">Cytoplasm</location>
    </subcellularLocation>
</comment>
<dbReference type="GO" id="GO:0043137">
    <property type="term" value="P:DNA replication, removal of RNA primer"/>
    <property type="evidence" value="ECO:0007669"/>
    <property type="project" value="TreeGrafter"/>
</dbReference>
<evidence type="ECO:0000313" key="19">
    <source>
        <dbReference type="Proteomes" id="UP000005713"/>
    </source>
</evidence>
<comment type="cofactor">
    <cofactor evidence="14 15">
        <name>Mn(2+)</name>
        <dbReference type="ChEBI" id="CHEBI:29035"/>
    </cofactor>
    <cofactor evidence="14 15">
        <name>Mg(2+)</name>
        <dbReference type="ChEBI" id="CHEBI:18420"/>
    </cofactor>
    <text evidence="14 15">Manganese or magnesium. Binds 1 divalent metal ion per monomer in the absence of substrate. May bind a second metal ion after substrate binding.</text>
</comment>
<evidence type="ECO:0000256" key="4">
    <source>
        <dbReference type="ARBA" id="ARBA00004496"/>
    </source>
</evidence>
<evidence type="ECO:0000256" key="14">
    <source>
        <dbReference type="HAMAP-Rule" id="MF_00052"/>
    </source>
</evidence>
<name>A3JXB5_SAGS3</name>
<evidence type="ECO:0000256" key="5">
    <source>
        <dbReference type="ARBA" id="ARBA00007383"/>
    </source>
</evidence>
<dbReference type="SUPFAM" id="SSF53098">
    <property type="entry name" value="Ribonuclease H-like"/>
    <property type="match status" value="1"/>
</dbReference>
<feature type="binding site" evidence="14 15">
    <location>
        <position position="41"/>
    </location>
    <ligand>
        <name>a divalent metal cation</name>
        <dbReference type="ChEBI" id="CHEBI:60240"/>
    </ligand>
</feature>
<dbReference type="eggNOG" id="COG0164">
    <property type="taxonomic scope" value="Bacteria"/>
</dbReference>
<dbReference type="EMBL" id="AAYA01000001">
    <property type="protein sequence ID" value="EBA10151.1"/>
    <property type="molecule type" value="Genomic_DNA"/>
</dbReference>
<reference evidence="18 19" key="1">
    <citation type="submission" date="2006-06" db="EMBL/GenBank/DDBJ databases">
        <authorList>
            <person name="Moran M.A."/>
            <person name="Ferriera S."/>
            <person name="Johnson J."/>
            <person name="Kravitz S."/>
            <person name="Beeson K."/>
            <person name="Sutton G."/>
            <person name="Rogers Y.-H."/>
            <person name="Friedman R."/>
            <person name="Frazier M."/>
            <person name="Venter J.C."/>
        </authorList>
    </citation>
    <scope>NUCLEOTIDE SEQUENCE [LARGE SCALE GENOMIC DNA]</scope>
    <source>
        <strain evidence="18 19">E-37</strain>
    </source>
</reference>
<comment type="cofactor">
    <cofactor evidence="2">
        <name>Mg(2+)</name>
        <dbReference type="ChEBI" id="CHEBI:18420"/>
    </cofactor>
</comment>
<evidence type="ECO:0000313" key="18">
    <source>
        <dbReference type="EMBL" id="EBA10151.1"/>
    </source>
</evidence>
<feature type="domain" description="RNase H type-2" evidence="17">
    <location>
        <begin position="35"/>
        <end position="219"/>
    </location>
</feature>
<dbReference type="GO" id="GO:0032299">
    <property type="term" value="C:ribonuclease H2 complex"/>
    <property type="evidence" value="ECO:0007669"/>
    <property type="project" value="TreeGrafter"/>
</dbReference>
<comment type="catalytic activity">
    <reaction evidence="1 14 15 16">
        <text>Endonucleolytic cleavage to 5'-phosphomonoester.</text>
        <dbReference type="EC" id="3.1.26.4"/>
    </reaction>
</comment>
<evidence type="ECO:0000256" key="8">
    <source>
        <dbReference type="ARBA" id="ARBA00022490"/>
    </source>
</evidence>
<dbReference type="InterPro" id="IPR036397">
    <property type="entry name" value="RNaseH_sf"/>
</dbReference>
<evidence type="ECO:0000256" key="6">
    <source>
        <dbReference type="ARBA" id="ARBA00012180"/>
    </source>
</evidence>
<evidence type="ECO:0000256" key="3">
    <source>
        <dbReference type="ARBA" id="ARBA00004065"/>
    </source>
</evidence>
<dbReference type="Pfam" id="PF01351">
    <property type="entry name" value="RNase_HII"/>
    <property type="match status" value="1"/>
</dbReference>
<feature type="binding site" evidence="14 15">
    <location>
        <position position="132"/>
    </location>
    <ligand>
        <name>a divalent metal cation</name>
        <dbReference type="ChEBI" id="CHEBI:60240"/>
    </ligand>
</feature>
<evidence type="ECO:0000256" key="11">
    <source>
        <dbReference type="ARBA" id="ARBA00022759"/>
    </source>
</evidence>
<dbReference type="GO" id="GO:0006298">
    <property type="term" value="P:mismatch repair"/>
    <property type="evidence" value="ECO:0007669"/>
    <property type="project" value="TreeGrafter"/>
</dbReference>
<keyword evidence="11 14" id="KW-0255">Endonuclease</keyword>
<keyword evidence="13 14" id="KW-0464">Manganese</keyword>
<dbReference type="CDD" id="cd07182">
    <property type="entry name" value="RNase_HII_bacteria_HII_like"/>
    <property type="match status" value="1"/>
</dbReference>
<keyword evidence="8 14" id="KW-0963">Cytoplasm</keyword>
<comment type="caution">
    <text evidence="18">The sequence shown here is derived from an EMBL/GenBank/DDBJ whole genome shotgun (WGS) entry which is preliminary data.</text>
</comment>
<dbReference type="PROSITE" id="PS51975">
    <property type="entry name" value="RNASE_H_2"/>
    <property type="match status" value="1"/>
</dbReference>
<dbReference type="InterPro" id="IPR001352">
    <property type="entry name" value="RNase_HII/HIII"/>
</dbReference>
<evidence type="ECO:0000256" key="1">
    <source>
        <dbReference type="ARBA" id="ARBA00000077"/>
    </source>
</evidence>
<comment type="function">
    <text evidence="3 14 16">Endonuclease that specifically degrades the RNA of RNA-DNA hybrids.</text>
</comment>
<protein>
    <recommendedName>
        <fullName evidence="7 14">Ribonuclease HII</fullName>
        <shortName evidence="14">RNase HII</shortName>
        <ecNumber evidence="6 14">3.1.26.4</ecNumber>
    </recommendedName>
</protein>
<dbReference type="Gene3D" id="3.30.420.10">
    <property type="entry name" value="Ribonuclease H-like superfamily/Ribonuclease H"/>
    <property type="match status" value="1"/>
</dbReference>
<keyword evidence="19" id="KW-1185">Reference proteome</keyword>
<dbReference type="PANTHER" id="PTHR10954">
    <property type="entry name" value="RIBONUCLEASE H2 SUBUNIT A"/>
    <property type="match status" value="1"/>
</dbReference>
<keyword evidence="9 14" id="KW-0540">Nuclease</keyword>
<organism evidence="18 19">
    <name type="scientific">Sagittula stellata (strain ATCC 700073 / DSM 11524 / E-37)</name>
    <dbReference type="NCBI Taxonomy" id="388399"/>
    <lineage>
        <taxon>Bacteria</taxon>
        <taxon>Pseudomonadati</taxon>
        <taxon>Pseudomonadota</taxon>
        <taxon>Alphaproteobacteria</taxon>
        <taxon>Rhodobacterales</taxon>
        <taxon>Roseobacteraceae</taxon>
        <taxon>Sagittula</taxon>
    </lineage>
</organism>
<dbReference type="Proteomes" id="UP000005713">
    <property type="component" value="Unassembled WGS sequence"/>
</dbReference>
<dbReference type="InterPro" id="IPR022898">
    <property type="entry name" value="RNase_HII"/>
</dbReference>
<dbReference type="HAMAP" id="MF_00052_B">
    <property type="entry name" value="RNase_HII_B"/>
    <property type="match status" value="1"/>
</dbReference>